<dbReference type="PaxDb" id="39947-A0A0N7KUE1"/>
<dbReference type="AlphaFoldDB" id="A0A0N7KUE1"/>
<dbReference type="InParanoid" id="A0A0N7KUE1"/>
<evidence type="ECO:0000313" key="1">
    <source>
        <dbReference type="EMBL" id="BAT18162.1"/>
    </source>
</evidence>
<gene>
    <name evidence="1" type="ordered locus">Os12g0623950</name>
    <name evidence="1" type="ORF">OSNPB_120623950</name>
</gene>
<dbReference type="EMBL" id="AP014968">
    <property type="protein sequence ID" value="BAT18162.1"/>
    <property type="molecule type" value="Genomic_DNA"/>
</dbReference>
<reference evidence="1 2" key="3">
    <citation type="journal article" date="2013" name="Rice">
        <title>Improvement of the Oryza sativa Nipponbare reference genome using next generation sequence and optical map data.</title>
        <authorList>
            <person name="Kawahara Y."/>
            <person name="de la Bastide M."/>
            <person name="Hamilton J.P."/>
            <person name="Kanamori H."/>
            <person name="McCombie W.R."/>
            <person name="Ouyang S."/>
            <person name="Schwartz D.C."/>
            <person name="Tanaka T."/>
            <person name="Wu J."/>
            <person name="Zhou S."/>
            <person name="Childs K.L."/>
            <person name="Davidson R.M."/>
            <person name="Lin H."/>
            <person name="Quesada-Ocampo L."/>
            <person name="Vaillancourt B."/>
            <person name="Sakai H."/>
            <person name="Lee S.S."/>
            <person name="Kim J."/>
            <person name="Numa H."/>
            <person name="Itoh T."/>
            <person name="Buell C.R."/>
            <person name="Matsumoto T."/>
        </authorList>
    </citation>
    <scope>NUCLEOTIDE SEQUENCE [LARGE SCALE GENOMIC DNA]</scope>
    <source>
        <strain evidence="2">cv. Nipponbare</strain>
    </source>
</reference>
<protein>
    <submittedName>
        <fullName evidence="1">Os12g0623950 protein</fullName>
    </submittedName>
</protein>
<keyword evidence="2" id="KW-1185">Reference proteome</keyword>
<organism evidence="1 2">
    <name type="scientific">Oryza sativa subsp. japonica</name>
    <name type="common">Rice</name>
    <dbReference type="NCBI Taxonomy" id="39947"/>
    <lineage>
        <taxon>Eukaryota</taxon>
        <taxon>Viridiplantae</taxon>
        <taxon>Streptophyta</taxon>
        <taxon>Embryophyta</taxon>
        <taxon>Tracheophyta</taxon>
        <taxon>Spermatophyta</taxon>
        <taxon>Magnoliopsida</taxon>
        <taxon>Liliopsida</taxon>
        <taxon>Poales</taxon>
        <taxon>Poaceae</taxon>
        <taxon>BOP clade</taxon>
        <taxon>Oryzoideae</taxon>
        <taxon>Oryzeae</taxon>
        <taxon>Oryzinae</taxon>
        <taxon>Oryza</taxon>
        <taxon>Oryza sativa</taxon>
    </lineage>
</organism>
<dbReference type="Gramene" id="Os12t0623950-00">
    <property type="protein sequence ID" value="Os12t0623950-00"/>
    <property type="gene ID" value="Os12g0623950"/>
</dbReference>
<dbReference type="Proteomes" id="UP000059680">
    <property type="component" value="Chromosome 12"/>
</dbReference>
<name>A0A0N7KUE1_ORYSJ</name>
<accession>A0A0N7KUE1</accession>
<proteinExistence type="predicted"/>
<reference evidence="2" key="1">
    <citation type="journal article" date="2005" name="Nature">
        <title>The map-based sequence of the rice genome.</title>
        <authorList>
            <consortium name="International rice genome sequencing project (IRGSP)"/>
            <person name="Matsumoto T."/>
            <person name="Wu J."/>
            <person name="Kanamori H."/>
            <person name="Katayose Y."/>
            <person name="Fujisawa M."/>
            <person name="Namiki N."/>
            <person name="Mizuno H."/>
            <person name="Yamamoto K."/>
            <person name="Antonio B.A."/>
            <person name="Baba T."/>
            <person name="Sakata K."/>
            <person name="Nagamura Y."/>
            <person name="Aoki H."/>
            <person name="Arikawa K."/>
            <person name="Arita K."/>
            <person name="Bito T."/>
            <person name="Chiden Y."/>
            <person name="Fujitsuka N."/>
            <person name="Fukunaka R."/>
            <person name="Hamada M."/>
            <person name="Harada C."/>
            <person name="Hayashi A."/>
            <person name="Hijishita S."/>
            <person name="Honda M."/>
            <person name="Hosokawa S."/>
            <person name="Ichikawa Y."/>
            <person name="Idonuma A."/>
            <person name="Iijima M."/>
            <person name="Ikeda M."/>
            <person name="Ikeno M."/>
            <person name="Ito K."/>
            <person name="Ito S."/>
            <person name="Ito T."/>
            <person name="Ito Y."/>
            <person name="Ito Y."/>
            <person name="Iwabuchi A."/>
            <person name="Kamiya K."/>
            <person name="Karasawa W."/>
            <person name="Kurita K."/>
            <person name="Katagiri S."/>
            <person name="Kikuta A."/>
            <person name="Kobayashi H."/>
            <person name="Kobayashi N."/>
            <person name="Machita K."/>
            <person name="Maehara T."/>
            <person name="Masukawa M."/>
            <person name="Mizubayashi T."/>
            <person name="Mukai Y."/>
            <person name="Nagasaki H."/>
            <person name="Nagata Y."/>
            <person name="Naito S."/>
            <person name="Nakashima M."/>
            <person name="Nakama Y."/>
            <person name="Nakamichi Y."/>
            <person name="Nakamura M."/>
            <person name="Meguro A."/>
            <person name="Negishi M."/>
            <person name="Ohta I."/>
            <person name="Ohta T."/>
            <person name="Okamoto M."/>
            <person name="Ono N."/>
            <person name="Saji S."/>
            <person name="Sakaguchi M."/>
            <person name="Sakai K."/>
            <person name="Shibata M."/>
            <person name="Shimokawa T."/>
            <person name="Song J."/>
            <person name="Takazaki Y."/>
            <person name="Terasawa K."/>
            <person name="Tsugane M."/>
            <person name="Tsuji K."/>
            <person name="Ueda S."/>
            <person name="Waki K."/>
            <person name="Yamagata H."/>
            <person name="Yamamoto M."/>
            <person name="Yamamoto S."/>
            <person name="Yamane H."/>
            <person name="Yoshiki S."/>
            <person name="Yoshihara R."/>
            <person name="Yukawa K."/>
            <person name="Zhong H."/>
            <person name="Yano M."/>
            <person name="Yuan Q."/>
            <person name="Ouyang S."/>
            <person name="Liu J."/>
            <person name="Jones K.M."/>
            <person name="Gansberger K."/>
            <person name="Moffat K."/>
            <person name="Hill J."/>
            <person name="Bera J."/>
            <person name="Fadrosh D."/>
            <person name="Jin S."/>
            <person name="Johri S."/>
            <person name="Kim M."/>
            <person name="Overton L."/>
            <person name="Reardon M."/>
            <person name="Tsitrin T."/>
            <person name="Vuong H."/>
            <person name="Weaver B."/>
            <person name="Ciecko A."/>
            <person name="Tallon L."/>
            <person name="Jackson J."/>
            <person name="Pai G."/>
            <person name="Aken S.V."/>
            <person name="Utterback T."/>
            <person name="Reidmuller S."/>
            <person name="Feldblyum T."/>
            <person name="Hsiao J."/>
            <person name="Zismann V."/>
            <person name="Iobst S."/>
            <person name="de Vazeille A.R."/>
            <person name="Buell C.R."/>
            <person name="Ying K."/>
            <person name="Li Y."/>
            <person name="Lu T."/>
            <person name="Huang Y."/>
            <person name="Zhao Q."/>
            <person name="Feng Q."/>
            <person name="Zhang L."/>
            <person name="Zhu J."/>
            <person name="Weng Q."/>
            <person name="Mu J."/>
            <person name="Lu Y."/>
            <person name="Fan D."/>
            <person name="Liu Y."/>
            <person name="Guan J."/>
            <person name="Zhang Y."/>
            <person name="Yu S."/>
            <person name="Liu X."/>
            <person name="Zhang Y."/>
            <person name="Hong G."/>
            <person name="Han B."/>
            <person name="Choisne N."/>
            <person name="Demange N."/>
            <person name="Orjeda G."/>
            <person name="Samain S."/>
            <person name="Cattolico L."/>
            <person name="Pelletier E."/>
            <person name="Couloux A."/>
            <person name="Segurens B."/>
            <person name="Wincker P."/>
            <person name="D'Hont A."/>
            <person name="Scarpelli C."/>
            <person name="Weissenbach J."/>
            <person name="Salanoubat M."/>
            <person name="Quetier F."/>
            <person name="Yu Y."/>
            <person name="Kim H.R."/>
            <person name="Rambo T."/>
            <person name="Currie J."/>
            <person name="Collura K."/>
            <person name="Luo M."/>
            <person name="Yang T."/>
            <person name="Ammiraju J.S.S."/>
            <person name="Engler F."/>
            <person name="Soderlund C."/>
            <person name="Wing R.A."/>
            <person name="Palmer L.E."/>
            <person name="de la Bastide M."/>
            <person name="Spiegel L."/>
            <person name="Nascimento L."/>
            <person name="Zutavern T."/>
            <person name="O'Shaughnessy A."/>
            <person name="Dike S."/>
            <person name="Dedhia N."/>
            <person name="Preston R."/>
            <person name="Balija V."/>
            <person name="McCombie W.R."/>
            <person name="Chow T."/>
            <person name="Chen H."/>
            <person name="Chung M."/>
            <person name="Chen C."/>
            <person name="Shaw J."/>
            <person name="Wu H."/>
            <person name="Hsiao K."/>
            <person name="Chao Y."/>
            <person name="Chu M."/>
            <person name="Cheng C."/>
            <person name="Hour A."/>
            <person name="Lee P."/>
            <person name="Lin S."/>
            <person name="Lin Y."/>
            <person name="Liou J."/>
            <person name="Liu S."/>
            <person name="Hsing Y."/>
            <person name="Raghuvanshi S."/>
            <person name="Mohanty A."/>
            <person name="Bharti A.K."/>
            <person name="Gaur A."/>
            <person name="Gupta V."/>
            <person name="Kumar D."/>
            <person name="Ravi V."/>
            <person name="Vij S."/>
            <person name="Kapur A."/>
            <person name="Khurana P."/>
            <person name="Khurana P."/>
            <person name="Khurana J.P."/>
            <person name="Tyagi A.K."/>
            <person name="Gaikwad K."/>
            <person name="Singh A."/>
            <person name="Dalal V."/>
            <person name="Srivastava S."/>
            <person name="Dixit A."/>
            <person name="Pal A.K."/>
            <person name="Ghazi I.A."/>
            <person name="Yadav M."/>
            <person name="Pandit A."/>
            <person name="Bhargava A."/>
            <person name="Sureshbabu K."/>
            <person name="Batra K."/>
            <person name="Sharma T.R."/>
            <person name="Mohapatra T."/>
            <person name="Singh N.K."/>
            <person name="Messing J."/>
            <person name="Nelson A.B."/>
            <person name="Fuks G."/>
            <person name="Kavchok S."/>
            <person name="Keizer G."/>
            <person name="Linton E."/>
            <person name="Llaca V."/>
            <person name="Song R."/>
            <person name="Tanyolac B."/>
            <person name="Young S."/>
            <person name="Ho-Il K."/>
            <person name="Hahn J.H."/>
            <person name="Sangsakoo G."/>
            <person name="Vanavichit A."/>
            <person name="de Mattos Luiz.A.T."/>
            <person name="Zimmer P.D."/>
            <person name="Malone G."/>
            <person name="Dellagostin O."/>
            <person name="de Oliveira A.C."/>
            <person name="Bevan M."/>
            <person name="Bancroft I."/>
            <person name="Minx P."/>
            <person name="Cordum H."/>
            <person name="Wilson R."/>
            <person name="Cheng Z."/>
            <person name="Jin W."/>
            <person name="Jiang J."/>
            <person name="Leong S.A."/>
            <person name="Iwama H."/>
            <person name="Gojobori T."/>
            <person name="Itoh T."/>
            <person name="Niimura Y."/>
            <person name="Fujii Y."/>
            <person name="Habara T."/>
            <person name="Sakai H."/>
            <person name="Sato Y."/>
            <person name="Wilson G."/>
            <person name="Kumar K."/>
            <person name="McCouch S."/>
            <person name="Juretic N."/>
            <person name="Hoen D."/>
            <person name="Wright S."/>
            <person name="Bruskiewich R."/>
            <person name="Bureau T."/>
            <person name="Miyao A."/>
            <person name="Hirochika H."/>
            <person name="Nishikawa T."/>
            <person name="Kadowaki K."/>
            <person name="Sugiura M."/>
            <person name="Burr B."/>
            <person name="Sasaki T."/>
        </authorList>
    </citation>
    <scope>NUCLEOTIDE SEQUENCE [LARGE SCALE GENOMIC DNA]</scope>
    <source>
        <strain evidence="2">cv. Nipponbare</strain>
    </source>
</reference>
<evidence type="ECO:0000313" key="2">
    <source>
        <dbReference type="Proteomes" id="UP000059680"/>
    </source>
</evidence>
<feature type="non-terminal residue" evidence="1">
    <location>
        <position position="73"/>
    </location>
</feature>
<sequence>FFALYSRRTLLSSTVCGNEPIVVVGRTGRLSFFCCASSLALTLVARRWSDPFRAAAAFWTSSFVTRGDDLLEA</sequence>
<reference evidence="1 2" key="2">
    <citation type="journal article" date="2013" name="Plant Cell Physiol.">
        <title>Rice Annotation Project Database (RAP-DB): an integrative and interactive database for rice genomics.</title>
        <authorList>
            <person name="Sakai H."/>
            <person name="Lee S.S."/>
            <person name="Tanaka T."/>
            <person name="Numa H."/>
            <person name="Kim J."/>
            <person name="Kawahara Y."/>
            <person name="Wakimoto H."/>
            <person name="Yang C.C."/>
            <person name="Iwamoto M."/>
            <person name="Abe T."/>
            <person name="Yamada Y."/>
            <person name="Muto A."/>
            <person name="Inokuchi H."/>
            <person name="Ikemura T."/>
            <person name="Matsumoto T."/>
            <person name="Sasaki T."/>
            <person name="Itoh T."/>
        </authorList>
    </citation>
    <scope>NUCLEOTIDE SEQUENCE [LARGE SCALE GENOMIC DNA]</scope>
    <source>
        <strain evidence="2">cv. Nipponbare</strain>
    </source>
</reference>